<evidence type="ECO:0000313" key="2">
    <source>
        <dbReference type="Proteomes" id="UP000244855"/>
    </source>
</evidence>
<gene>
    <name evidence="1" type="ORF">DM02DRAFT_651521</name>
</gene>
<proteinExistence type="predicted"/>
<sequence>MSKFKSALAAFPLFIVSNAQRDESSHSGLARGEHAACASLESQSANIMFFAKSSKYTDQTSRLELTKSPNITNNAEQVAAVVRIMSLTQSLFAVRSGGHMPIPGYNEINADGILI</sequence>
<dbReference type="EMBL" id="KZ805320">
    <property type="protein sequence ID" value="PVI04577.1"/>
    <property type="molecule type" value="Genomic_DNA"/>
</dbReference>
<dbReference type="AlphaFoldDB" id="A0A2V1E217"/>
<dbReference type="Proteomes" id="UP000244855">
    <property type="component" value="Unassembled WGS sequence"/>
</dbReference>
<organism evidence="1 2">
    <name type="scientific">Periconia macrospinosa</name>
    <dbReference type="NCBI Taxonomy" id="97972"/>
    <lineage>
        <taxon>Eukaryota</taxon>
        <taxon>Fungi</taxon>
        <taxon>Dikarya</taxon>
        <taxon>Ascomycota</taxon>
        <taxon>Pezizomycotina</taxon>
        <taxon>Dothideomycetes</taxon>
        <taxon>Pleosporomycetidae</taxon>
        <taxon>Pleosporales</taxon>
        <taxon>Massarineae</taxon>
        <taxon>Periconiaceae</taxon>
        <taxon>Periconia</taxon>
    </lineage>
</organism>
<evidence type="ECO:0000313" key="1">
    <source>
        <dbReference type="EMBL" id="PVI04577.1"/>
    </source>
</evidence>
<dbReference type="STRING" id="97972.A0A2V1E217"/>
<evidence type="ECO:0008006" key="3">
    <source>
        <dbReference type="Google" id="ProtNLM"/>
    </source>
</evidence>
<keyword evidence="2" id="KW-1185">Reference proteome</keyword>
<accession>A0A2V1E217</accession>
<reference evidence="1 2" key="1">
    <citation type="journal article" date="2018" name="Sci. Rep.">
        <title>Comparative genomics provides insights into the lifestyle and reveals functional heterogeneity of dark septate endophytic fungi.</title>
        <authorList>
            <person name="Knapp D.G."/>
            <person name="Nemeth J.B."/>
            <person name="Barry K."/>
            <person name="Hainaut M."/>
            <person name="Henrissat B."/>
            <person name="Johnson J."/>
            <person name="Kuo A."/>
            <person name="Lim J.H.P."/>
            <person name="Lipzen A."/>
            <person name="Nolan M."/>
            <person name="Ohm R.A."/>
            <person name="Tamas L."/>
            <person name="Grigoriev I.V."/>
            <person name="Spatafora J.W."/>
            <person name="Nagy L.G."/>
            <person name="Kovacs G.M."/>
        </authorList>
    </citation>
    <scope>NUCLEOTIDE SEQUENCE [LARGE SCALE GENOMIC DNA]</scope>
    <source>
        <strain evidence="1 2">DSE2036</strain>
    </source>
</reference>
<name>A0A2V1E217_9PLEO</name>
<protein>
    <recommendedName>
        <fullName evidence="3">FAD linked oxidase N-terminal domain-containing protein</fullName>
    </recommendedName>
</protein>